<dbReference type="PANTHER" id="PTHR30146">
    <property type="entry name" value="LACI-RELATED TRANSCRIPTIONAL REPRESSOR"/>
    <property type="match status" value="1"/>
</dbReference>
<evidence type="ECO:0000313" key="6">
    <source>
        <dbReference type="Proteomes" id="UP000707206"/>
    </source>
</evidence>
<proteinExistence type="predicted"/>
<keyword evidence="1" id="KW-0805">Transcription regulation</keyword>
<feature type="domain" description="HTH lacI-type" evidence="4">
    <location>
        <begin position="6"/>
        <end position="62"/>
    </location>
</feature>
<dbReference type="Pfam" id="PF13377">
    <property type="entry name" value="Peripla_BP_3"/>
    <property type="match status" value="1"/>
</dbReference>
<dbReference type="Gene3D" id="3.40.50.2300">
    <property type="match status" value="2"/>
</dbReference>
<keyword evidence="2" id="KW-0238">DNA-binding</keyword>
<reference evidence="5" key="1">
    <citation type="submission" date="2019-07" db="EMBL/GenBank/DDBJ databases">
        <authorList>
            <person name="De-Chao Zhang Q."/>
        </authorList>
    </citation>
    <scope>NUCLEOTIDE SEQUENCE</scope>
    <source>
        <strain evidence="5">TP-CH-4</strain>
    </source>
</reference>
<name>A0A967AVY8_9FLAO</name>
<keyword evidence="3" id="KW-0804">Transcription</keyword>
<dbReference type="PANTHER" id="PTHR30146:SF109">
    <property type="entry name" value="HTH-TYPE TRANSCRIPTIONAL REGULATOR GALS"/>
    <property type="match status" value="1"/>
</dbReference>
<dbReference type="InterPro" id="IPR010982">
    <property type="entry name" value="Lambda_DNA-bd_dom_sf"/>
</dbReference>
<dbReference type="PROSITE" id="PS50932">
    <property type="entry name" value="HTH_LACI_2"/>
    <property type="match status" value="1"/>
</dbReference>
<accession>A0A967AVY8</accession>
<dbReference type="Gene3D" id="1.10.260.40">
    <property type="entry name" value="lambda repressor-like DNA-binding domains"/>
    <property type="match status" value="1"/>
</dbReference>
<protein>
    <submittedName>
        <fullName evidence="5">LacI family transcriptional regulator</fullName>
    </submittedName>
</protein>
<dbReference type="InterPro" id="IPR046335">
    <property type="entry name" value="LacI/GalR-like_sensor"/>
</dbReference>
<dbReference type="SUPFAM" id="SSF47413">
    <property type="entry name" value="lambda repressor-like DNA-binding domains"/>
    <property type="match status" value="1"/>
</dbReference>
<dbReference type="Proteomes" id="UP000707206">
    <property type="component" value="Unassembled WGS sequence"/>
</dbReference>
<dbReference type="Pfam" id="PF00356">
    <property type="entry name" value="LacI"/>
    <property type="match status" value="1"/>
</dbReference>
<evidence type="ECO:0000256" key="3">
    <source>
        <dbReference type="ARBA" id="ARBA00023163"/>
    </source>
</evidence>
<dbReference type="EMBL" id="VIKU02000001">
    <property type="protein sequence ID" value="NHF58587.1"/>
    <property type="molecule type" value="Genomic_DNA"/>
</dbReference>
<dbReference type="SMART" id="SM00354">
    <property type="entry name" value="HTH_LACI"/>
    <property type="match status" value="1"/>
</dbReference>
<organism evidence="5 6">
    <name type="scientific">Pelagihabitans pacificus</name>
    <dbReference type="NCBI Taxonomy" id="2696054"/>
    <lineage>
        <taxon>Bacteria</taxon>
        <taxon>Pseudomonadati</taxon>
        <taxon>Bacteroidota</taxon>
        <taxon>Flavobacteriia</taxon>
        <taxon>Flavobacteriales</taxon>
        <taxon>Flavobacteriaceae</taxon>
        <taxon>Pelagihabitans</taxon>
    </lineage>
</organism>
<dbReference type="GO" id="GO:0003700">
    <property type="term" value="F:DNA-binding transcription factor activity"/>
    <property type="evidence" value="ECO:0007669"/>
    <property type="project" value="TreeGrafter"/>
</dbReference>
<dbReference type="CDD" id="cd01392">
    <property type="entry name" value="HTH_LacI"/>
    <property type="match status" value="1"/>
</dbReference>
<dbReference type="InterPro" id="IPR000843">
    <property type="entry name" value="HTH_LacI"/>
</dbReference>
<evidence type="ECO:0000256" key="1">
    <source>
        <dbReference type="ARBA" id="ARBA00023015"/>
    </source>
</evidence>
<dbReference type="RefSeq" id="WP_152573071.1">
    <property type="nucleotide sequence ID" value="NZ_VIKU02000001.1"/>
</dbReference>
<keyword evidence="6" id="KW-1185">Reference proteome</keyword>
<comment type="caution">
    <text evidence="5">The sequence shown here is derived from an EMBL/GenBank/DDBJ whole genome shotgun (WGS) entry which is preliminary data.</text>
</comment>
<evidence type="ECO:0000259" key="4">
    <source>
        <dbReference type="PROSITE" id="PS50932"/>
    </source>
</evidence>
<gene>
    <name evidence="5" type="ORF">FK220_004510</name>
</gene>
<dbReference type="InterPro" id="IPR028082">
    <property type="entry name" value="Peripla_BP_I"/>
</dbReference>
<reference evidence="5" key="2">
    <citation type="submission" date="2020-03" db="EMBL/GenBank/DDBJ databases">
        <title>Flavobacteriaceae bacterium strain TP-CH-4, a member of the family Flavobacteriaceae isolated from a deep-sea seamount.</title>
        <authorList>
            <person name="Zhang D.-C."/>
        </authorList>
    </citation>
    <scope>NUCLEOTIDE SEQUENCE</scope>
    <source>
        <strain evidence="5">TP-CH-4</strain>
    </source>
</reference>
<dbReference type="AlphaFoldDB" id="A0A967AVY8"/>
<dbReference type="PROSITE" id="PS00356">
    <property type="entry name" value="HTH_LACI_1"/>
    <property type="match status" value="1"/>
</dbReference>
<evidence type="ECO:0000313" key="5">
    <source>
        <dbReference type="EMBL" id="NHF58587.1"/>
    </source>
</evidence>
<dbReference type="CDD" id="cd19977">
    <property type="entry name" value="PBP1_EndR-like"/>
    <property type="match status" value="1"/>
</dbReference>
<evidence type="ECO:0000256" key="2">
    <source>
        <dbReference type="ARBA" id="ARBA00023125"/>
    </source>
</evidence>
<dbReference type="GO" id="GO:0000976">
    <property type="term" value="F:transcription cis-regulatory region binding"/>
    <property type="evidence" value="ECO:0007669"/>
    <property type="project" value="TreeGrafter"/>
</dbReference>
<sequence>MKKKQVSLKDIAKEVGVSIATVSYVLSKGKDSRVSDAMSEKIREVAKRLNYQPNIIAQSLKSGTTNTIGLILADISNPFFANLARVIEDEAAKYNYTVIFGSSDEKATKSKQLIDFLSSRQVDGFIIAPSEGSEDQIHALQQQGIPVVLIDRFFPNISTDYVIIDNYESSYRVVAELIRSGHRRIGMLAYTDGLYHMQERIRGYQTVLSDNQLVEAPEWLGKISYTNGKKEIEAAIDSMLAGDKPIDSIFFATNTLAIHGLKYLGKLNKKVPDDIAVVSFDEGEAFDFYYCPLTHVRQPLEEMGKAAVQSLSNRIKNPKIPQQAICLSAEVVVRKSSSTTTSK</sequence>
<dbReference type="SUPFAM" id="SSF53822">
    <property type="entry name" value="Periplasmic binding protein-like I"/>
    <property type="match status" value="1"/>
</dbReference>